<dbReference type="Proteomes" id="UP000545493">
    <property type="component" value="Unassembled WGS sequence"/>
</dbReference>
<dbReference type="InterPro" id="IPR036513">
    <property type="entry name" value="STAS_dom_sf"/>
</dbReference>
<organism evidence="2 3">
    <name type="scientific">Saccharomonospora amisosensis</name>
    <dbReference type="NCBI Taxonomy" id="1128677"/>
    <lineage>
        <taxon>Bacteria</taxon>
        <taxon>Bacillati</taxon>
        <taxon>Actinomycetota</taxon>
        <taxon>Actinomycetes</taxon>
        <taxon>Pseudonocardiales</taxon>
        <taxon>Pseudonocardiaceae</taxon>
        <taxon>Saccharomonospora</taxon>
    </lineage>
</organism>
<keyword evidence="3" id="KW-1185">Reference proteome</keyword>
<dbReference type="AlphaFoldDB" id="A0A7X5ZSC3"/>
<dbReference type="EMBL" id="JAAOYM010000001">
    <property type="protein sequence ID" value="NIJ13809.1"/>
    <property type="molecule type" value="Genomic_DNA"/>
</dbReference>
<sequence>MDTATQSASPIDTTWRASSIASDMTACESPASGLRVDERRPDQDTLILAVRGELDLLTAPYLAARISARLDGSLKAVIVDLSGLGFIGAAGMSVLVDSRELVERHGAMLQVITGENRCVVRALRLAGLHEHLSIRLGFGAATGIEDRIPT</sequence>
<evidence type="ECO:0000313" key="2">
    <source>
        <dbReference type="EMBL" id="NIJ13809.1"/>
    </source>
</evidence>
<comment type="caution">
    <text evidence="2">The sequence shown here is derived from an EMBL/GenBank/DDBJ whole genome shotgun (WGS) entry which is preliminary data.</text>
</comment>
<dbReference type="InterPro" id="IPR002645">
    <property type="entry name" value="STAS_dom"/>
</dbReference>
<dbReference type="CDD" id="cd07043">
    <property type="entry name" value="STAS_anti-anti-sigma_factors"/>
    <property type="match status" value="1"/>
</dbReference>
<dbReference type="RefSeq" id="WP_167173881.1">
    <property type="nucleotide sequence ID" value="NZ_JAAOYM010000001.1"/>
</dbReference>
<dbReference type="PROSITE" id="PS50801">
    <property type="entry name" value="STAS"/>
    <property type="match status" value="1"/>
</dbReference>
<evidence type="ECO:0000313" key="3">
    <source>
        <dbReference type="Proteomes" id="UP000545493"/>
    </source>
</evidence>
<protein>
    <submittedName>
        <fullName evidence="2">Anti-anti-sigma factor</fullName>
    </submittedName>
</protein>
<feature type="domain" description="STAS" evidence="1">
    <location>
        <begin position="43"/>
        <end position="150"/>
    </location>
</feature>
<dbReference type="Gene3D" id="3.30.750.24">
    <property type="entry name" value="STAS domain"/>
    <property type="match status" value="1"/>
</dbReference>
<reference evidence="2 3" key="1">
    <citation type="submission" date="2020-03" db="EMBL/GenBank/DDBJ databases">
        <title>Sequencing the genomes of 1000 actinobacteria strains.</title>
        <authorList>
            <person name="Klenk H.-P."/>
        </authorList>
    </citation>
    <scope>NUCLEOTIDE SEQUENCE [LARGE SCALE GENOMIC DNA]</scope>
    <source>
        <strain evidence="2 3">DSM 45685</strain>
    </source>
</reference>
<evidence type="ECO:0000259" key="1">
    <source>
        <dbReference type="PROSITE" id="PS50801"/>
    </source>
</evidence>
<proteinExistence type="predicted"/>
<name>A0A7X5ZSC3_9PSEU</name>
<dbReference type="Pfam" id="PF01740">
    <property type="entry name" value="STAS"/>
    <property type="match status" value="1"/>
</dbReference>
<gene>
    <name evidence="2" type="ORF">FHU38_004153</name>
</gene>
<accession>A0A7X5ZSC3</accession>
<dbReference type="SUPFAM" id="SSF52091">
    <property type="entry name" value="SpoIIaa-like"/>
    <property type="match status" value="1"/>
</dbReference>